<dbReference type="Proteomes" id="UP001732700">
    <property type="component" value="Chromosome 4C"/>
</dbReference>
<reference evidence="1" key="2">
    <citation type="submission" date="2025-09" db="UniProtKB">
        <authorList>
            <consortium name="EnsemblPlants"/>
        </authorList>
    </citation>
    <scope>IDENTIFICATION</scope>
</reference>
<evidence type="ECO:0000313" key="1">
    <source>
        <dbReference type="EnsemblPlants" id="AVESA.00010b.r2.4CG1259200.1.CDS.1"/>
    </source>
</evidence>
<sequence>MASVCALLFVAVLPPLAVLLATVAGRAAVRGVGALARAHFAWPAGSPFVHVDQARRRKGGRWAALGQRDHELRVTLYRRKKKDTGQGDEEAAEEASVECVFCLSGVEEGEEVRELRCRHVFHRACLDRWLATPPATCPLCRSRLLATPPPPPSRAGQEEDEEMDLDSDLVLLMAYVHGGSSWFWSP</sequence>
<keyword evidence="2" id="KW-1185">Reference proteome</keyword>
<evidence type="ECO:0000313" key="2">
    <source>
        <dbReference type="Proteomes" id="UP001732700"/>
    </source>
</evidence>
<protein>
    <submittedName>
        <fullName evidence="1">Uncharacterized protein</fullName>
    </submittedName>
</protein>
<accession>A0ACD5WMC4</accession>
<dbReference type="EnsemblPlants" id="AVESA.00010b.r2.4CG1259200.1">
    <property type="protein sequence ID" value="AVESA.00010b.r2.4CG1259200.1.CDS.1"/>
    <property type="gene ID" value="AVESA.00010b.r2.4CG1259200"/>
</dbReference>
<reference evidence="1" key="1">
    <citation type="submission" date="2021-05" db="EMBL/GenBank/DDBJ databases">
        <authorList>
            <person name="Scholz U."/>
            <person name="Mascher M."/>
            <person name="Fiebig A."/>
        </authorList>
    </citation>
    <scope>NUCLEOTIDE SEQUENCE [LARGE SCALE GENOMIC DNA]</scope>
</reference>
<organism evidence="1 2">
    <name type="scientific">Avena sativa</name>
    <name type="common">Oat</name>
    <dbReference type="NCBI Taxonomy" id="4498"/>
    <lineage>
        <taxon>Eukaryota</taxon>
        <taxon>Viridiplantae</taxon>
        <taxon>Streptophyta</taxon>
        <taxon>Embryophyta</taxon>
        <taxon>Tracheophyta</taxon>
        <taxon>Spermatophyta</taxon>
        <taxon>Magnoliopsida</taxon>
        <taxon>Liliopsida</taxon>
        <taxon>Poales</taxon>
        <taxon>Poaceae</taxon>
        <taxon>BOP clade</taxon>
        <taxon>Pooideae</taxon>
        <taxon>Poodae</taxon>
        <taxon>Poeae</taxon>
        <taxon>Poeae Chloroplast Group 1 (Aveneae type)</taxon>
        <taxon>Aveninae</taxon>
        <taxon>Avena</taxon>
    </lineage>
</organism>
<name>A0ACD5WMC4_AVESA</name>
<proteinExistence type="predicted"/>